<sequence>MRILSPTEQKRYPRAYLMSMCFGKQVGDHVNWQTVSDGESALKFKGLVDTGGHANIWMFSNTDAMELIGKDGSHKHISESPDDFDRFVRHKSKLQFARDDRLTSERVHYTGKETVELQPTTRVCGTYDQNDVLRIFLPHFTLGAVVGFDPSFLDAPFDGIIGLGRSHPGRSSLGTPVRTIAFFELLRHRLKVYVVKGILQQLLNQKCIQDEEFYVCCRWEPDSALGYGFISFGGWPVDRLDLPTWNRIPVMPNANVAMWMIRLESITVVVPGTAFSHSEPVNADVMLDTGAAGTTLPNDAAKSLLAAVHGISSGQGLQAGRLSDDVQVAFTFKIKHARWAGGQGQAPSQTIYGSAERFFVLPQLGPGRNEEPIYPLRSSKGQKYNVLGLNFFRTFFVGFVDTASEPMILLAAQF</sequence>
<dbReference type="Pfam" id="PF00026">
    <property type="entry name" value="Asp"/>
    <property type="match status" value="1"/>
</dbReference>
<dbReference type="InParanoid" id="J0LHL5"/>
<dbReference type="InterPro" id="IPR034164">
    <property type="entry name" value="Pepsin-like_dom"/>
</dbReference>
<dbReference type="SUPFAM" id="SSF50630">
    <property type="entry name" value="Acid proteases"/>
    <property type="match status" value="1"/>
</dbReference>
<dbReference type="InterPro" id="IPR021109">
    <property type="entry name" value="Peptidase_aspartic_dom_sf"/>
</dbReference>
<dbReference type="EMBL" id="JH687837">
    <property type="protein sequence ID" value="EJD37624.1"/>
    <property type="molecule type" value="Genomic_DNA"/>
</dbReference>
<organism evidence="2 3">
    <name type="scientific">Auricularia subglabra (strain TFB-10046 / SS5)</name>
    <name type="common">White-rot fungus</name>
    <name type="synonym">Auricularia delicata (strain TFB10046)</name>
    <dbReference type="NCBI Taxonomy" id="717982"/>
    <lineage>
        <taxon>Eukaryota</taxon>
        <taxon>Fungi</taxon>
        <taxon>Dikarya</taxon>
        <taxon>Basidiomycota</taxon>
        <taxon>Agaricomycotina</taxon>
        <taxon>Agaricomycetes</taxon>
        <taxon>Auriculariales</taxon>
        <taxon>Auriculariaceae</taxon>
        <taxon>Auricularia</taxon>
    </lineage>
</organism>
<dbReference type="KEGG" id="adl:AURDEDRAFT_188008"/>
<proteinExistence type="predicted"/>
<protein>
    <recommendedName>
        <fullName evidence="1">Peptidase A1 domain-containing protein</fullName>
    </recommendedName>
</protein>
<name>J0LHL5_AURST</name>
<keyword evidence="3" id="KW-1185">Reference proteome</keyword>
<evidence type="ECO:0000313" key="2">
    <source>
        <dbReference type="EMBL" id="EJD37624.1"/>
    </source>
</evidence>
<evidence type="ECO:0000259" key="1">
    <source>
        <dbReference type="Pfam" id="PF00026"/>
    </source>
</evidence>
<dbReference type="CDD" id="cd05471">
    <property type="entry name" value="pepsin_like"/>
    <property type="match status" value="1"/>
</dbReference>
<reference evidence="3" key="1">
    <citation type="journal article" date="2012" name="Science">
        <title>The Paleozoic origin of enzymatic lignin decomposition reconstructed from 31 fungal genomes.</title>
        <authorList>
            <person name="Floudas D."/>
            <person name="Binder M."/>
            <person name="Riley R."/>
            <person name="Barry K."/>
            <person name="Blanchette R.A."/>
            <person name="Henrissat B."/>
            <person name="Martinez A.T."/>
            <person name="Otillar R."/>
            <person name="Spatafora J.W."/>
            <person name="Yadav J.S."/>
            <person name="Aerts A."/>
            <person name="Benoit I."/>
            <person name="Boyd A."/>
            <person name="Carlson A."/>
            <person name="Copeland A."/>
            <person name="Coutinho P.M."/>
            <person name="de Vries R.P."/>
            <person name="Ferreira P."/>
            <person name="Findley K."/>
            <person name="Foster B."/>
            <person name="Gaskell J."/>
            <person name="Glotzer D."/>
            <person name="Gorecki P."/>
            <person name="Heitman J."/>
            <person name="Hesse C."/>
            <person name="Hori C."/>
            <person name="Igarashi K."/>
            <person name="Jurgens J.A."/>
            <person name="Kallen N."/>
            <person name="Kersten P."/>
            <person name="Kohler A."/>
            <person name="Kuees U."/>
            <person name="Kumar T.K.A."/>
            <person name="Kuo A."/>
            <person name="LaButti K."/>
            <person name="Larrondo L.F."/>
            <person name="Lindquist E."/>
            <person name="Ling A."/>
            <person name="Lombard V."/>
            <person name="Lucas S."/>
            <person name="Lundell T."/>
            <person name="Martin R."/>
            <person name="McLaughlin D.J."/>
            <person name="Morgenstern I."/>
            <person name="Morin E."/>
            <person name="Murat C."/>
            <person name="Nagy L.G."/>
            <person name="Nolan M."/>
            <person name="Ohm R.A."/>
            <person name="Patyshakuliyeva A."/>
            <person name="Rokas A."/>
            <person name="Ruiz-Duenas F.J."/>
            <person name="Sabat G."/>
            <person name="Salamov A."/>
            <person name="Samejima M."/>
            <person name="Schmutz J."/>
            <person name="Slot J.C."/>
            <person name="St John F."/>
            <person name="Stenlid J."/>
            <person name="Sun H."/>
            <person name="Sun S."/>
            <person name="Syed K."/>
            <person name="Tsang A."/>
            <person name="Wiebenga A."/>
            <person name="Young D."/>
            <person name="Pisabarro A."/>
            <person name="Eastwood D.C."/>
            <person name="Martin F."/>
            <person name="Cullen D."/>
            <person name="Grigoriev I.V."/>
            <person name="Hibbett D.S."/>
        </authorList>
    </citation>
    <scope>NUCLEOTIDE SEQUENCE [LARGE SCALE GENOMIC DNA]</scope>
    <source>
        <strain evidence="3">TFB10046</strain>
    </source>
</reference>
<dbReference type="AlphaFoldDB" id="J0LHL5"/>
<evidence type="ECO:0000313" key="3">
    <source>
        <dbReference type="Proteomes" id="UP000006514"/>
    </source>
</evidence>
<gene>
    <name evidence="2" type="ORF">AURDEDRAFT_188008</name>
</gene>
<dbReference type="Gene3D" id="2.40.70.10">
    <property type="entry name" value="Acid Proteases"/>
    <property type="match status" value="1"/>
</dbReference>
<dbReference type="InterPro" id="IPR033121">
    <property type="entry name" value="PEPTIDASE_A1"/>
</dbReference>
<accession>J0LHL5</accession>
<dbReference type="Proteomes" id="UP000006514">
    <property type="component" value="Unassembled WGS sequence"/>
</dbReference>
<feature type="domain" description="Peptidase A1" evidence="1">
    <location>
        <begin position="35"/>
        <end position="399"/>
    </location>
</feature>